<feature type="compositionally biased region" description="Low complexity" evidence="9">
    <location>
        <begin position="332"/>
        <end position="345"/>
    </location>
</feature>
<dbReference type="InterPro" id="IPR037579">
    <property type="entry name" value="FIB_ANG-like"/>
</dbReference>
<evidence type="ECO:0000256" key="9">
    <source>
        <dbReference type="SAM" id="MobiDB-lite"/>
    </source>
</evidence>
<dbReference type="Ensembl" id="ENSOMYT00000155794.1">
    <property type="protein sequence ID" value="ENSOMYP00000112098.1"/>
    <property type="gene ID" value="ENSOMYG00000053733.1"/>
</dbReference>
<reference evidence="11" key="3">
    <citation type="submission" date="2025-09" db="UniProtKB">
        <authorList>
            <consortium name="Ensembl"/>
        </authorList>
    </citation>
    <scope>IDENTIFICATION</scope>
</reference>
<keyword evidence="6" id="KW-0094">Blood coagulation</keyword>
<reference evidence="11" key="2">
    <citation type="submission" date="2025-08" db="UniProtKB">
        <authorList>
            <consortium name="Ensembl"/>
        </authorList>
    </citation>
    <scope>IDENTIFICATION</scope>
</reference>
<dbReference type="GO" id="GO:0005577">
    <property type="term" value="C:fibrinogen complex"/>
    <property type="evidence" value="ECO:0007669"/>
    <property type="project" value="InterPro"/>
</dbReference>
<evidence type="ECO:0000256" key="1">
    <source>
        <dbReference type="ARBA" id="ARBA00004613"/>
    </source>
</evidence>
<dbReference type="PANTHER" id="PTHR47221:SF6">
    <property type="entry name" value="FIBRINOGEN ALPHA CHAIN"/>
    <property type="match status" value="1"/>
</dbReference>
<dbReference type="Gene3D" id="1.20.5.50">
    <property type="match status" value="1"/>
</dbReference>
<keyword evidence="2" id="KW-0964">Secreted</keyword>
<evidence type="ECO:0000313" key="12">
    <source>
        <dbReference type="Proteomes" id="UP000694395"/>
    </source>
</evidence>
<dbReference type="GO" id="GO:0042730">
    <property type="term" value="P:fibrinolysis"/>
    <property type="evidence" value="ECO:0007669"/>
    <property type="project" value="TreeGrafter"/>
</dbReference>
<name>A0A8K9UN39_ONCMY</name>
<keyword evidence="7" id="KW-1015">Disulfide bond</keyword>
<evidence type="ECO:0000256" key="7">
    <source>
        <dbReference type="ARBA" id="ARBA00023157"/>
    </source>
</evidence>
<evidence type="ECO:0000256" key="5">
    <source>
        <dbReference type="ARBA" id="ARBA00023054"/>
    </source>
</evidence>
<evidence type="ECO:0000256" key="6">
    <source>
        <dbReference type="ARBA" id="ARBA00023084"/>
    </source>
</evidence>
<comment type="subcellular location">
    <subcellularLocation>
        <location evidence="1">Secreted</location>
    </subcellularLocation>
</comment>
<dbReference type="GO" id="GO:0051258">
    <property type="term" value="P:protein polymerization"/>
    <property type="evidence" value="ECO:0007669"/>
    <property type="project" value="InterPro"/>
</dbReference>
<evidence type="ECO:0000259" key="10">
    <source>
        <dbReference type="SMART" id="SM01212"/>
    </source>
</evidence>
<dbReference type="AlphaFoldDB" id="A0A8K9UN39"/>
<comment type="subunit">
    <text evidence="8">Heterohexamer; disulfide linked. Contains 2 sets of 3 non-identical chains (alpha, beta and gamma). The 2 heterotrimers are in head to head conformation with the N-termini in a small central domain.</text>
</comment>
<dbReference type="GO" id="GO:0070527">
    <property type="term" value="P:platelet aggregation"/>
    <property type="evidence" value="ECO:0007669"/>
    <property type="project" value="TreeGrafter"/>
</dbReference>
<dbReference type="Proteomes" id="UP000694395">
    <property type="component" value="Chromosome 9"/>
</dbReference>
<dbReference type="Pfam" id="PF08702">
    <property type="entry name" value="Fib_alpha"/>
    <property type="match status" value="1"/>
</dbReference>
<feature type="compositionally biased region" description="Low complexity" evidence="9">
    <location>
        <begin position="313"/>
        <end position="324"/>
    </location>
</feature>
<dbReference type="SMART" id="SM01212">
    <property type="entry name" value="Fib_alpha"/>
    <property type="match status" value="1"/>
</dbReference>
<dbReference type="GO" id="GO:0072377">
    <property type="term" value="P:blood coagulation, common pathway"/>
    <property type="evidence" value="ECO:0007669"/>
    <property type="project" value="TreeGrafter"/>
</dbReference>
<keyword evidence="12" id="KW-1185">Reference proteome</keyword>
<dbReference type="SUPFAM" id="SSF58010">
    <property type="entry name" value="Fibrinogen coiled-coil and central regions"/>
    <property type="match status" value="1"/>
</dbReference>
<dbReference type="GeneTree" id="ENSGT00940000157467"/>
<evidence type="ECO:0000256" key="4">
    <source>
        <dbReference type="ARBA" id="ARBA00022729"/>
    </source>
</evidence>
<feature type="region of interest" description="Disordered" evidence="9">
    <location>
        <begin position="369"/>
        <end position="405"/>
    </location>
</feature>
<evidence type="ECO:0000256" key="3">
    <source>
        <dbReference type="ARBA" id="ARBA00022696"/>
    </source>
</evidence>
<keyword evidence="5" id="KW-0175">Coiled coil</keyword>
<accession>A0A8K9UN39</accession>
<keyword evidence="4" id="KW-0732">Signal</keyword>
<dbReference type="GO" id="GO:0005201">
    <property type="term" value="F:extracellular matrix structural constituent"/>
    <property type="evidence" value="ECO:0007669"/>
    <property type="project" value="TreeGrafter"/>
</dbReference>
<dbReference type="PANTHER" id="PTHR47221">
    <property type="entry name" value="FIBRINOGEN ALPHA CHAIN"/>
    <property type="match status" value="1"/>
</dbReference>
<evidence type="ECO:0000313" key="11">
    <source>
        <dbReference type="Ensembl" id="ENSOMYP00000112098.1"/>
    </source>
</evidence>
<protein>
    <submittedName>
        <fullName evidence="11">Fibrinogen alpha chain</fullName>
    </submittedName>
</protein>
<feature type="region of interest" description="Disordered" evidence="9">
    <location>
        <begin position="286"/>
        <end position="345"/>
    </location>
</feature>
<keyword evidence="3" id="KW-0356">Hemostasis</keyword>
<dbReference type="GO" id="GO:0005102">
    <property type="term" value="F:signaling receptor binding"/>
    <property type="evidence" value="ECO:0007669"/>
    <property type="project" value="InterPro"/>
</dbReference>
<feature type="domain" description="Fibrinogen alpha/beta/gamma chain coiled coil" evidence="10">
    <location>
        <begin position="27"/>
        <end position="171"/>
    </location>
</feature>
<dbReference type="GO" id="GO:0034116">
    <property type="term" value="P:positive regulation of heterotypic cell-cell adhesion"/>
    <property type="evidence" value="ECO:0007669"/>
    <property type="project" value="TreeGrafter"/>
</dbReference>
<dbReference type="GO" id="GO:0030674">
    <property type="term" value="F:protein-macromolecule adaptor activity"/>
    <property type="evidence" value="ECO:0007669"/>
    <property type="project" value="TreeGrafter"/>
</dbReference>
<proteinExistence type="predicted"/>
<dbReference type="InterPro" id="IPR012290">
    <property type="entry name" value="Fibrinogen_a/b/g_coil_dom"/>
</dbReference>
<reference evidence="11" key="1">
    <citation type="submission" date="2020-07" db="EMBL/GenBank/DDBJ databases">
        <title>A long reads based de novo assembly of the rainbow trout Arlee double haploid line genome.</title>
        <authorList>
            <person name="Gao G."/>
            <person name="Palti Y."/>
        </authorList>
    </citation>
    <scope>NUCLEOTIDE SEQUENCE [LARGE SCALE GENOMIC DNA]</scope>
</reference>
<organism evidence="11 12">
    <name type="scientific">Oncorhynchus mykiss</name>
    <name type="common">Rainbow trout</name>
    <name type="synonym">Salmo gairdneri</name>
    <dbReference type="NCBI Taxonomy" id="8022"/>
    <lineage>
        <taxon>Eukaryota</taxon>
        <taxon>Metazoa</taxon>
        <taxon>Chordata</taxon>
        <taxon>Craniata</taxon>
        <taxon>Vertebrata</taxon>
        <taxon>Euteleostomi</taxon>
        <taxon>Actinopterygii</taxon>
        <taxon>Neopterygii</taxon>
        <taxon>Teleostei</taxon>
        <taxon>Protacanthopterygii</taxon>
        <taxon>Salmoniformes</taxon>
        <taxon>Salmonidae</taxon>
        <taxon>Salmoninae</taxon>
        <taxon>Oncorhynchus</taxon>
    </lineage>
</organism>
<evidence type="ECO:0000256" key="2">
    <source>
        <dbReference type="ARBA" id="ARBA00022525"/>
    </source>
</evidence>
<evidence type="ECO:0000256" key="8">
    <source>
        <dbReference type="ARBA" id="ARBA00025974"/>
    </source>
</evidence>
<sequence length="405" mass="43996">SLSLSAVLSPRGTRPVEHGYKADKCAAERSWPFCSDDDWGPKCPSGCRIQGLLDKADHSLLKKIEKIRQLLDQNRAKHRSADQASKQTYDYLKEKLTSNAGNDNSFYDLAERLRQRIVDIKIKIDRQLRILNTLKTSIKDQVIEMQRMEVDIDIKLRSCKGSCKGYAEFSVDQSSYVALDKQMDQLEAQRVQSVETVGSLHIMKSRPLKDVLVDSLAGEQKQDFFPEVKSVKLTLEAEGSSASSAASVSKVPDFTSTGHQTTHISSCTKTIKKTTVHTKDGPVERIEEVSSGPGCEAMKLGGGGGGMGDFFPSLSSSSSSSSSSFTKTTSHGSNKGGSSLLSSTKTGGAADGFGADSFGMDLGVFMRGKDDDDVPDFLSHSHGVKTSVRSKRQADYVGKSPDDQE</sequence>